<dbReference type="EMBL" id="JACRTL010000003">
    <property type="protein sequence ID" value="MBC8610990.1"/>
    <property type="molecule type" value="Genomic_DNA"/>
</dbReference>
<evidence type="ECO:0000259" key="1">
    <source>
        <dbReference type="Pfam" id="PF01592"/>
    </source>
</evidence>
<reference evidence="2" key="1">
    <citation type="submission" date="2020-08" db="EMBL/GenBank/DDBJ databases">
        <title>Genome public.</title>
        <authorList>
            <person name="Liu C."/>
            <person name="Sun Q."/>
        </authorList>
    </citation>
    <scope>NUCLEOTIDE SEQUENCE</scope>
    <source>
        <strain evidence="2">NSJ-15</strain>
    </source>
</reference>
<protein>
    <submittedName>
        <fullName evidence="2">Fe-S cluster assembly scaffold protein NifU</fullName>
    </submittedName>
</protein>
<evidence type="ECO:0000313" key="2">
    <source>
        <dbReference type="EMBL" id="MBC8610990.1"/>
    </source>
</evidence>
<sequence>MLYSEKVLDHFANPRNVGDMKDADGIGEVGNAKCGDIMRMYLKIDGDVITDVKFQTFGCGAAIATSSMATEMIKGAKIEDALKLSNKAVVEALDGLPPAKIHCSVLAEQAIKAALADYFKKQGIDPTPFVGDINTECEACHGCH</sequence>
<keyword evidence="3" id="KW-1185">Reference proteome</keyword>
<dbReference type="InterPro" id="IPR002871">
    <property type="entry name" value="NIF_FeS_clus_asmbl_NifU_N"/>
</dbReference>
<dbReference type="GO" id="GO:0005506">
    <property type="term" value="F:iron ion binding"/>
    <property type="evidence" value="ECO:0007669"/>
    <property type="project" value="InterPro"/>
</dbReference>
<comment type="caution">
    <text evidence="2">The sequence shown here is derived from an EMBL/GenBank/DDBJ whole genome shotgun (WGS) entry which is preliminary data.</text>
</comment>
<dbReference type="GO" id="GO:0016226">
    <property type="term" value="P:iron-sulfur cluster assembly"/>
    <property type="evidence" value="ECO:0007669"/>
    <property type="project" value="InterPro"/>
</dbReference>
<dbReference type="CDD" id="cd06664">
    <property type="entry name" value="IscU_like"/>
    <property type="match status" value="1"/>
</dbReference>
<dbReference type="SUPFAM" id="SSF82649">
    <property type="entry name" value="SufE/NifU"/>
    <property type="match status" value="1"/>
</dbReference>
<proteinExistence type="predicted"/>
<name>A0A8J6TXC9_9FIRM</name>
<dbReference type="OrthoDB" id="9804157at2"/>
<dbReference type="NCBIfam" id="TIGR03419">
    <property type="entry name" value="NifU_clost"/>
    <property type="match status" value="1"/>
</dbReference>
<organism evidence="2 3">
    <name type="scientific">Massiliimalia timonensis</name>
    <dbReference type="NCBI Taxonomy" id="1987501"/>
    <lineage>
        <taxon>Bacteria</taxon>
        <taxon>Bacillati</taxon>
        <taxon>Bacillota</taxon>
        <taxon>Clostridia</taxon>
        <taxon>Eubacteriales</taxon>
        <taxon>Oscillospiraceae</taxon>
        <taxon>Massiliimalia</taxon>
    </lineage>
</organism>
<accession>A0A8J6TXC9</accession>
<dbReference type="Proteomes" id="UP000632659">
    <property type="component" value="Unassembled WGS sequence"/>
</dbReference>
<dbReference type="Gene3D" id="3.90.1010.10">
    <property type="match status" value="1"/>
</dbReference>
<dbReference type="RefSeq" id="WP_093989061.1">
    <property type="nucleotide sequence ID" value="NZ_FYDD01000004.1"/>
</dbReference>
<evidence type="ECO:0000313" key="3">
    <source>
        <dbReference type="Proteomes" id="UP000632659"/>
    </source>
</evidence>
<gene>
    <name evidence="2" type="primary">nifU</name>
    <name evidence="2" type="ORF">H8702_07625</name>
</gene>
<feature type="domain" description="NIF system FeS cluster assembly NifU N-terminal" evidence="1">
    <location>
        <begin position="3"/>
        <end position="122"/>
    </location>
</feature>
<dbReference type="AlphaFoldDB" id="A0A8J6TXC9"/>
<dbReference type="PANTHER" id="PTHR10093">
    <property type="entry name" value="IRON-SULFUR CLUSTER ASSEMBLY ENZYME NIFU HOMOLOG"/>
    <property type="match status" value="1"/>
</dbReference>
<dbReference type="GO" id="GO:0051536">
    <property type="term" value="F:iron-sulfur cluster binding"/>
    <property type="evidence" value="ECO:0007669"/>
    <property type="project" value="InterPro"/>
</dbReference>
<dbReference type="Pfam" id="PF01592">
    <property type="entry name" value="NifU_N"/>
    <property type="match status" value="1"/>
</dbReference>
<dbReference type="InterPro" id="IPR017787">
    <property type="entry name" value="NIF_FeS_clus_asmbl_NifU-like"/>
</dbReference>